<feature type="domain" description="Putative Flp pilus-assembly TadG-like N-terminal" evidence="2">
    <location>
        <begin position="23"/>
        <end position="70"/>
    </location>
</feature>
<dbReference type="RefSeq" id="WP_106581836.1">
    <property type="nucleotide sequence ID" value="NZ_PYGA01000003.1"/>
</dbReference>
<evidence type="ECO:0000256" key="1">
    <source>
        <dbReference type="SAM" id="Phobius"/>
    </source>
</evidence>
<comment type="caution">
    <text evidence="3">The sequence shown here is derived from an EMBL/GenBank/DDBJ whole genome shotgun (WGS) entry which is preliminary data.</text>
</comment>
<reference evidence="3 4" key="1">
    <citation type="submission" date="2018-03" db="EMBL/GenBank/DDBJ databases">
        <title>Genomic Encyclopedia of Archaeal and Bacterial Type Strains, Phase II (KMG-II): from individual species to whole genera.</title>
        <authorList>
            <person name="Goeker M."/>
        </authorList>
    </citation>
    <scope>NUCLEOTIDE SEQUENCE [LARGE SCALE GENOMIC DNA]</scope>
    <source>
        <strain evidence="3 4">DSM 45312</strain>
    </source>
</reference>
<dbReference type="InterPro" id="IPR028087">
    <property type="entry name" value="Tad_N"/>
</dbReference>
<organism evidence="3 4">
    <name type="scientific">Murinocardiopsis flavida</name>
    <dbReference type="NCBI Taxonomy" id="645275"/>
    <lineage>
        <taxon>Bacteria</taxon>
        <taxon>Bacillati</taxon>
        <taxon>Actinomycetota</taxon>
        <taxon>Actinomycetes</taxon>
        <taxon>Streptosporangiales</taxon>
        <taxon>Nocardiopsidaceae</taxon>
        <taxon>Murinocardiopsis</taxon>
    </lineage>
</organism>
<dbReference type="EMBL" id="PYGA01000003">
    <property type="protein sequence ID" value="PSK99418.1"/>
    <property type="molecule type" value="Genomic_DNA"/>
</dbReference>
<dbReference type="Pfam" id="PF13400">
    <property type="entry name" value="Tad"/>
    <property type="match status" value="1"/>
</dbReference>
<evidence type="ECO:0000313" key="4">
    <source>
        <dbReference type="Proteomes" id="UP000240542"/>
    </source>
</evidence>
<dbReference type="InterPro" id="IPR021202">
    <property type="entry name" value="Rv3654c-like"/>
</dbReference>
<dbReference type="Proteomes" id="UP000240542">
    <property type="component" value="Unassembled WGS sequence"/>
</dbReference>
<keyword evidence="1" id="KW-0472">Membrane</keyword>
<gene>
    <name evidence="3" type="ORF">CLV63_103142</name>
</gene>
<feature type="transmembrane region" description="Helical" evidence="1">
    <location>
        <begin position="27"/>
        <end position="49"/>
    </location>
</feature>
<proteinExistence type="predicted"/>
<keyword evidence="1" id="KW-0812">Transmembrane</keyword>
<name>A0A2P8DQE6_9ACTN</name>
<protein>
    <submittedName>
        <fullName evidence="3">Secretion/DNA translocation related TadE-like protein</fullName>
    </submittedName>
</protein>
<dbReference type="NCBIfam" id="TIGR03816">
    <property type="entry name" value="tadE_like_DECH"/>
    <property type="match status" value="1"/>
</dbReference>
<dbReference type="AlphaFoldDB" id="A0A2P8DQE6"/>
<sequence length="133" mass="13246">MSPPAPALARRSRTPLRFRGDTGSGTVWVLSVCAIVWFTATAMVLVASVRADRQRASSAADLAALAGARDAAQGAAPACASARATASANGARLTACRLNGTVIDTTVELPARLGAGSLSAAARAGPADHPPAP</sequence>
<evidence type="ECO:0000259" key="2">
    <source>
        <dbReference type="Pfam" id="PF13400"/>
    </source>
</evidence>
<accession>A0A2P8DQE6</accession>
<keyword evidence="1" id="KW-1133">Transmembrane helix</keyword>
<keyword evidence="4" id="KW-1185">Reference proteome</keyword>
<evidence type="ECO:0000313" key="3">
    <source>
        <dbReference type="EMBL" id="PSK99418.1"/>
    </source>
</evidence>